<dbReference type="CDD" id="cd05813">
    <property type="entry name" value="CBM20_genethonin_1"/>
    <property type="match status" value="1"/>
</dbReference>
<dbReference type="PROSITE" id="PS51166">
    <property type="entry name" value="CBM20"/>
    <property type="match status" value="1"/>
</dbReference>
<feature type="region of interest" description="Disordered" evidence="10">
    <location>
        <begin position="466"/>
        <end position="489"/>
    </location>
</feature>
<dbReference type="GO" id="GO:2001069">
    <property type="term" value="F:glycogen binding"/>
    <property type="evidence" value="ECO:0007669"/>
    <property type="project" value="InterPro"/>
</dbReference>
<accession>A0A484CIV6</accession>
<evidence type="ECO:0000256" key="6">
    <source>
        <dbReference type="ARBA" id="ARBA00073038"/>
    </source>
</evidence>
<organism evidence="13 14">
    <name type="scientific">Perca flavescens</name>
    <name type="common">American yellow perch</name>
    <name type="synonym">Morone flavescens</name>
    <dbReference type="NCBI Taxonomy" id="8167"/>
    <lineage>
        <taxon>Eukaryota</taxon>
        <taxon>Metazoa</taxon>
        <taxon>Chordata</taxon>
        <taxon>Craniata</taxon>
        <taxon>Vertebrata</taxon>
        <taxon>Euteleostomi</taxon>
        <taxon>Actinopterygii</taxon>
        <taxon>Neopterygii</taxon>
        <taxon>Teleostei</taxon>
        <taxon>Neoteleostei</taxon>
        <taxon>Acanthomorphata</taxon>
        <taxon>Eupercaria</taxon>
        <taxon>Perciformes</taxon>
        <taxon>Percoidei</taxon>
        <taxon>Percidae</taxon>
        <taxon>Percinae</taxon>
        <taxon>Perca</taxon>
    </lineage>
</organism>
<dbReference type="AlphaFoldDB" id="A0A484CIV6"/>
<feature type="region of interest" description="Disordered" evidence="10">
    <location>
        <begin position="416"/>
        <end position="438"/>
    </location>
</feature>
<dbReference type="SUPFAM" id="SSF49452">
    <property type="entry name" value="Starch-binding domain-like"/>
    <property type="match status" value="1"/>
</dbReference>
<keyword evidence="9" id="KW-0175">Coiled coil</keyword>
<reference evidence="13 14" key="1">
    <citation type="submission" date="2019-01" db="EMBL/GenBank/DDBJ databases">
        <title>A chromosome-scale genome assembly of the yellow perch, Perca flavescens.</title>
        <authorList>
            <person name="Feron R."/>
            <person name="Morvezen R."/>
            <person name="Bestin A."/>
            <person name="Haffray P."/>
            <person name="Klopp C."/>
            <person name="Zahm M."/>
            <person name="Cabau C."/>
            <person name="Roques C."/>
            <person name="Donnadieu C."/>
            <person name="Bouchez O."/>
            <person name="Christie M."/>
            <person name="Larson W."/>
            <person name="Guiguen Y."/>
        </authorList>
    </citation>
    <scope>NUCLEOTIDE SEQUENCE [LARGE SCALE GENOMIC DNA]</scope>
    <source>
        <strain evidence="13">YP-PL-M2</strain>
        <tissue evidence="13">Blood</tissue>
    </source>
</reference>
<evidence type="ECO:0000256" key="9">
    <source>
        <dbReference type="SAM" id="Coils"/>
    </source>
</evidence>
<dbReference type="InterPro" id="IPR034838">
    <property type="entry name" value="CBM20_genethonin_1"/>
</dbReference>
<dbReference type="SMART" id="SM01065">
    <property type="entry name" value="CBM_2"/>
    <property type="match status" value="1"/>
</dbReference>
<evidence type="ECO:0000256" key="8">
    <source>
        <dbReference type="ARBA" id="ARBA00076001"/>
    </source>
</evidence>
<comment type="caution">
    <text evidence="13">The sequence shown here is derived from an EMBL/GenBank/DDBJ whole genome shotgun (WGS) entry which is preliminary data.</text>
</comment>
<evidence type="ECO:0000256" key="10">
    <source>
        <dbReference type="SAM" id="MobiDB-lite"/>
    </source>
</evidence>
<keyword evidence="14" id="KW-1185">Reference proteome</keyword>
<dbReference type="STRING" id="8167.A0A484CIV6"/>
<dbReference type="PANTHER" id="PTHR15048">
    <property type="entry name" value="STARCH-BINDING DOMAIN-CONTAINING PROTEIN 1"/>
    <property type="match status" value="1"/>
</dbReference>
<proteinExistence type="predicted"/>
<dbReference type="InterPro" id="IPR002044">
    <property type="entry name" value="CBM20"/>
</dbReference>
<comment type="subunit">
    <text evidence="5">Interacts with the ATG8 family proteins GABARAP and GABARAPL1. Interacts with several glycogen-associated proteins, such as GYS2 (liver glycogen synthase), GDE (glycogen debranching enzyme), GBE1 (glycogen branching enzyme 1) and EPM2A (Laforin).</text>
</comment>
<dbReference type="FunFam" id="2.60.40.10:FF:000552">
    <property type="entry name" value="Related to glucoamylase"/>
    <property type="match status" value="1"/>
</dbReference>
<dbReference type="Proteomes" id="UP000295070">
    <property type="component" value="Chromosome 16"/>
</dbReference>
<evidence type="ECO:0000256" key="11">
    <source>
        <dbReference type="SAM" id="Phobius"/>
    </source>
</evidence>
<feature type="transmembrane region" description="Helical" evidence="11">
    <location>
        <begin position="98"/>
        <end position="116"/>
    </location>
</feature>
<dbReference type="PANTHER" id="PTHR15048:SF0">
    <property type="entry name" value="STARCH-BINDING DOMAIN-CONTAINING PROTEIN 1"/>
    <property type="match status" value="1"/>
</dbReference>
<evidence type="ECO:0000256" key="3">
    <source>
        <dbReference type="ARBA" id="ARBA00053886"/>
    </source>
</evidence>
<name>A0A484CIV6_PERFV</name>
<evidence type="ECO:0000313" key="13">
    <source>
        <dbReference type="EMBL" id="TDH01883.1"/>
    </source>
</evidence>
<gene>
    <name evidence="13" type="ORF">EPR50_G00167270</name>
</gene>
<dbReference type="GO" id="GO:2001070">
    <property type="term" value="F:starch binding"/>
    <property type="evidence" value="ECO:0007669"/>
    <property type="project" value="InterPro"/>
</dbReference>
<dbReference type="Gene3D" id="2.60.40.10">
    <property type="entry name" value="Immunoglobulins"/>
    <property type="match status" value="1"/>
</dbReference>
<dbReference type="InterPro" id="IPR013784">
    <property type="entry name" value="Carb-bd-like_fold"/>
</dbReference>
<sequence length="828" mass="91107">MNECRVPVIQPANEQLAPAPSAALQQQEVTTLGNVEERAHSGDSLQQPQPGLQSRAHAHSYRTTTGSAMPLNNGNTVAVERRVDLASLFCMIGRHGPAVALALVAMASLLAGFIIYRTVRGKRRKATAADDDSKSPAEESDASVIQPSSVASTEVSDEGSSDVKKDVDLIQSDLKIRHRRAAEKTPPPYSPPKSDLHIPDDKHTTSDDTDKVAVEWDSYKVAETYADRANWSRQSATSTEAEKDAVDCYRGEADDAIKDVLEEVHDKDGCWKEPEPNNDENHEEKVLKAECQEDENVTTDMDHSDKTTRQEEENVQCALTSLAPQFDEQDVEFEQKEENGLTCDQEDGVLYDDQVKEKMLTGDNTVACSEEPDSSSMAPSPARPCLSAPLKAINHDDGLSGITTDAKAQISGIAEFPDLSSDPQHPQTEDKMAPALDEDTNSTTILGLQMPSHETENQAENNQFDLRNDTSSAGVGEESGISSMTVSPDNEFDVSFENTVLPAMDCDPRKSQNLFANDAGVSVIKEDTAGMVRGLYSSRPSQPPHSERTGGTNYESFAANEDMLGHEVEDGYHRGTDQFMAQVADSVTSFTDDLEQHTDVKVVDVKEKEAGLSAKKEEENKAEKEIEVDNEMTEISIMEATMDHNEWIMDGTYQALPWMNLSAPSFAQDDTKTNQLPTEEYQRSSAVTDSARIDATDLPPSAEGKQTGALSLVDENTENSKKIGAVQPMPQHVNVTFRIHYFTQSPYQTVAVTGNQQELGNWKGFIPLERAKDGHWSTVVSLPAEIHVEWKFVVVDKGEVCRWEECGNRLLDTGNGDDLLVHKWWGRL</sequence>
<keyword evidence="11" id="KW-0472">Membrane</keyword>
<comment type="function">
    <text evidence="3">Acts as a cargo receptor for glycogen. Delivers its cargo to an autophagic pathway called glycophagy, resulting in the transport of glycogen to lysosomes.</text>
</comment>
<feature type="region of interest" description="Disordered" evidence="10">
    <location>
        <begin position="35"/>
        <end position="57"/>
    </location>
</feature>
<evidence type="ECO:0000256" key="5">
    <source>
        <dbReference type="ARBA" id="ARBA00062412"/>
    </source>
</evidence>
<evidence type="ECO:0000256" key="1">
    <source>
        <dbReference type="ARBA" id="ARBA00004643"/>
    </source>
</evidence>
<dbReference type="GO" id="GO:0034045">
    <property type="term" value="C:phagophore assembly site membrane"/>
    <property type="evidence" value="ECO:0007669"/>
    <property type="project" value="UniProtKB-SubCell"/>
</dbReference>
<feature type="compositionally biased region" description="Polar residues" evidence="10">
    <location>
        <begin position="143"/>
        <end position="154"/>
    </location>
</feature>
<keyword evidence="11" id="KW-0812">Transmembrane</keyword>
<dbReference type="EMBL" id="SCKG01000016">
    <property type="protein sequence ID" value="TDH01883.1"/>
    <property type="molecule type" value="Genomic_DNA"/>
</dbReference>
<feature type="region of interest" description="Disordered" evidence="10">
    <location>
        <begin position="124"/>
        <end position="209"/>
    </location>
</feature>
<protein>
    <recommendedName>
        <fullName evidence="6">Starch-binding domain-containing protein 1</fullName>
    </recommendedName>
    <alternativeName>
        <fullName evidence="7">Genethonin-1</fullName>
    </alternativeName>
    <alternativeName>
        <fullName evidence="8">Glycophagy cargo receptor stbd1</fullName>
    </alternativeName>
</protein>
<feature type="compositionally biased region" description="Polar residues" evidence="10">
    <location>
        <begin position="43"/>
        <end position="52"/>
    </location>
</feature>
<dbReference type="Pfam" id="PF00686">
    <property type="entry name" value="CBM_20"/>
    <property type="match status" value="1"/>
</dbReference>
<evidence type="ECO:0000256" key="7">
    <source>
        <dbReference type="ARBA" id="ARBA00075794"/>
    </source>
</evidence>
<evidence type="ECO:0000313" key="14">
    <source>
        <dbReference type="Proteomes" id="UP000295070"/>
    </source>
</evidence>
<dbReference type="InterPro" id="IPR013783">
    <property type="entry name" value="Ig-like_fold"/>
</dbReference>
<evidence type="ECO:0000256" key="2">
    <source>
        <dbReference type="ARBA" id="ARBA00024012"/>
    </source>
</evidence>
<dbReference type="GO" id="GO:0030315">
    <property type="term" value="C:T-tubule"/>
    <property type="evidence" value="ECO:0007669"/>
    <property type="project" value="UniProtKB-SubCell"/>
</dbReference>
<dbReference type="GO" id="GO:0005789">
    <property type="term" value="C:endoplasmic reticulum membrane"/>
    <property type="evidence" value="ECO:0007669"/>
    <property type="project" value="UniProtKB-SubCell"/>
</dbReference>
<feature type="compositionally biased region" description="Basic and acidic residues" evidence="10">
    <location>
        <begin position="127"/>
        <end position="137"/>
    </location>
</feature>
<dbReference type="GO" id="GO:0061723">
    <property type="term" value="P:glycophagy"/>
    <property type="evidence" value="ECO:0007669"/>
    <property type="project" value="UniProtKB-ARBA"/>
</dbReference>
<feature type="compositionally biased region" description="Basic and acidic residues" evidence="10">
    <location>
        <begin position="194"/>
        <end position="209"/>
    </location>
</feature>
<feature type="coiled-coil region" evidence="9">
    <location>
        <begin position="605"/>
        <end position="634"/>
    </location>
</feature>
<feature type="domain" description="CBM20" evidence="12">
    <location>
        <begin position="727"/>
        <end position="827"/>
    </location>
</feature>
<keyword evidence="11" id="KW-1133">Transmembrane helix</keyword>
<evidence type="ECO:0000259" key="12">
    <source>
        <dbReference type="PROSITE" id="PS51166"/>
    </source>
</evidence>
<comment type="subcellular location">
    <subcellularLocation>
        <location evidence="2">Cell membrane</location>
        <location evidence="2">Sarcolemma</location>
        <location evidence="2">T-tubule</location>
    </subcellularLocation>
    <subcellularLocation>
        <location evidence="1">Endoplasmic reticulum membrane</location>
        <topology evidence="1">Single-pass type III membrane protein</topology>
    </subcellularLocation>
    <subcellularLocation>
        <location evidence="4">Preautophagosomal structure membrane</location>
        <topology evidence="4">Single-pass type III membrane protein</topology>
    </subcellularLocation>
</comment>
<evidence type="ECO:0000256" key="4">
    <source>
        <dbReference type="ARBA" id="ARBA00060405"/>
    </source>
</evidence>